<protein>
    <submittedName>
        <fullName evidence="1">Uncharacterized protein</fullName>
    </submittedName>
</protein>
<evidence type="ECO:0000313" key="2">
    <source>
        <dbReference type="Proteomes" id="UP001156903"/>
    </source>
</evidence>
<dbReference type="EMBL" id="BSPB01000013">
    <property type="protein sequence ID" value="GLS14559.1"/>
    <property type="molecule type" value="Genomic_DNA"/>
</dbReference>
<reference evidence="2" key="1">
    <citation type="journal article" date="2019" name="Int. J. Syst. Evol. Microbiol.">
        <title>The Global Catalogue of Microorganisms (GCM) 10K type strain sequencing project: providing services to taxonomists for standard genome sequencing and annotation.</title>
        <authorList>
            <consortium name="The Broad Institute Genomics Platform"/>
            <consortium name="The Broad Institute Genome Sequencing Center for Infectious Disease"/>
            <person name="Wu L."/>
            <person name="Ma J."/>
        </authorList>
    </citation>
    <scope>NUCLEOTIDE SEQUENCE [LARGE SCALE GENOMIC DNA]</scope>
    <source>
        <strain evidence="2">NBRC 109341</strain>
    </source>
</reference>
<evidence type="ECO:0000313" key="1">
    <source>
        <dbReference type="EMBL" id="GLS14559.1"/>
    </source>
</evidence>
<name>A0ABQ6C328_9BURK</name>
<gene>
    <name evidence="1" type="ORF">GCM10007935_19900</name>
</gene>
<accession>A0ABQ6C328</accession>
<keyword evidence="2" id="KW-1185">Reference proteome</keyword>
<organism evidence="1 2">
    <name type="scientific">Hydrogenophaga electricum</name>
    <dbReference type="NCBI Taxonomy" id="1230953"/>
    <lineage>
        <taxon>Bacteria</taxon>
        <taxon>Pseudomonadati</taxon>
        <taxon>Pseudomonadota</taxon>
        <taxon>Betaproteobacteria</taxon>
        <taxon>Burkholderiales</taxon>
        <taxon>Comamonadaceae</taxon>
        <taxon>Hydrogenophaga</taxon>
    </lineage>
</organism>
<sequence length="67" mass="6883">MGIRADHQQTIGIVERMLVFIETEQSGAVGFHPLKDSGTTASAHTGCSIVSMQPPAPAPAPKVAPSG</sequence>
<dbReference type="Proteomes" id="UP001156903">
    <property type="component" value="Unassembled WGS sequence"/>
</dbReference>
<comment type="caution">
    <text evidence="1">The sequence shown here is derived from an EMBL/GenBank/DDBJ whole genome shotgun (WGS) entry which is preliminary data.</text>
</comment>
<proteinExistence type="predicted"/>